<dbReference type="InterPro" id="IPR011990">
    <property type="entry name" value="TPR-like_helical_dom_sf"/>
</dbReference>
<evidence type="ECO:0000259" key="2">
    <source>
        <dbReference type="Pfam" id="PF00534"/>
    </source>
</evidence>
<reference evidence="3" key="1">
    <citation type="journal article" date="2020" name="mSystems">
        <title>Genome- and Community-Level Interaction Insights into Carbon Utilization and Element Cycling Functions of Hydrothermarchaeota in Hydrothermal Sediment.</title>
        <authorList>
            <person name="Zhou Z."/>
            <person name="Liu Y."/>
            <person name="Xu W."/>
            <person name="Pan J."/>
            <person name="Luo Z.H."/>
            <person name="Li M."/>
        </authorList>
    </citation>
    <scope>NUCLEOTIDE SEQUENCE [LARGE SCALE GENOMIC DNA]</scope>
    <source>
        <strain evidence="3">SpSt-640</strain>
    </source>
</reference>
<dbReference type="PANTHER" id="PTHR12526">
    <property type="entry name" value="GLYCOSYLTRANSFERASE"/>
    <property type="match status" value="1"/>
</dbReference>
<dbReference type="SUPFAM" id="SSF48452">
    <property type="entry name" value="TPR-like"/>
    <property type="match status" value="1"/>
</dbReference>
<dbReference type="SUPFAM" id="SSF53756">
    <property type="entry name" value="UDP-Glycosyltransferase/glycogen phosphorylase"/>
    <property type="match status" value="2"/>
</dbReference>
<dbReference type="AlphaFoldDB" id="A0A7V4CPH1"/>
<feature type="repeat" description="TPR" evidence="1">
    <location>
        <begin position="30"/>
        <end position="63"/>
    </location>
</feature>
<dbReference type="EMBL" id="DTBH01000190">
    <property type="protein sequence ID" value="HGQ78051.1"/>
    <property type="molecule type" value="Genomic_DNA"/>
</dbReference>
<keyword evidence="1" id="KW-0802">TPR repeat</keyword>
<proteinExistence type="predicted"/>
<dbReference type="PANTHER" id="PTHR12526:SF630">
    <property type="entry name" value="GLYCOSYLTRANSFERASE"/>
    <property type="match status" value="1"/>
</dbReference>
<evidence type="ECO:0000313" key="3">
    <source>
        <dbReference type="EMBL" id="HGQ78051.1"/>
    </source>
</evidence>
<sequence>MDVFNEINKLVSEKNFSKAKELAQNVENEVDKYNLLGIVLYYESKIDDAVKAFKKALSINPVHPDVLFNYSKGLFEKGDYFESWRYLTRIPEKSWEVWDMLGDTQLKLNNPAMALHYYKKAYESSNISELKEKYEHIRRHYYKGQKLAIFCLPGLDNFIHDIASILSHIYEVKLVVTTNSEEIVKAYNWADIIWLEWANELAIEITNKLPKGDKKIVCRLHRYEAFTNFIKNINWDKIDRLILVAGHMKRVLERYHKEIYKKINEKIVVIDNGLDLNKFTFAVRQHGHNIAVAAYINHRKQPVEWLQIIGFLKNIDSRYQLHIAGSYQDPTFEYYFTNFISETGLEENVKLYGWVNDINSFLEDKNYLLSTSIHESFGYNIAEAMARGIKPIIHNYHGAKEQWPEELVYNFIYEIPNMLTGEYKSLFYREFVENNYSLESQVAKIQKMLNELGTSYRTSLANQTDEDFFKYAALLSQNKDYKGLANFVEKVILDENIPLERKLRIFPNIMYINMDGYERFKYLPDSIYEYFEEEGQKMLERYLKSNQNVHHANSEHTKKRILIILNTVKLNQSIGMILEKWLKTRKKINSNFEYHVLLTLSDTEVPLERHEKELLINYTDSFLLLNVAYSLEERFKRYIDYIRKLSPDVAIFFSINLANFVPLVYPIAKKFSKIVGQILPQDIETYYEKKLDFIVDWVLNDGVETKHRINLILPSNTELVDRNYNIRDRFKIPNDSKIAVSIGRPIKYLNPRFWEMIEEIAMQLPNVVFVFFGPTYDETFSKLVNKRLIEEKRVILAGFDKEAMAYLKDCDLYLNSFPLGTGLSFCEAYYAGLPIVTMLLPKPKDGEKHLGNEERGLLFPYRFYDKAEEIFPIAEFDGSIIVSEKAIEQYKELVIKVLTDVHFLQFLQSKRIVNQEEFTPDYFVKSLEKELEDLLKIKESNI</sequence>
<protein>
    <submittedName>
        <fullName evidence="3">Glycosyltransferase</fullName>
    </submittedName>
</protein>
<dbReference type="Gene3D" id="1.25.40.10">
    <property type="entry name" value="Tetratricopeptide repeat domain"/>
    <property type="match status" value="1"/>
</dbReference>
<dbReference type="GO" id="GO:0016757">
    <property type="term" value="F:glycosyltransferase activity"/>
    <property type="evidence" value="ECO:0007669"/>
    <property type="project" value="InterPro"/>
</dbReference>
<dbReference type="InterPro" id="IPR001296">
    <property type="entry name" value="Glyco_trans_1"/>
</dbReference>
<dbReference type="InterPro" id="IPR019734">
    <property type="entry name" value="TPR_rpt"/>
</dbReference>
<feature type="domain" description="Glycosyl transferase family 1" evidence="2">
    <location>
        <begin position="293"/>
        <end position="402"/>
    </location>
</feature>
<dbReference type="Gene3D" id="3.40.50.2000">
    <property type="entry name" value="Glycogen Phosphorylase B"/>
    <property type="match status" value="3"/>
</dbReference>
<organism evidence="3">
    <name type="scientific">Fervidobacterium pennivorans</name>
    <dbReference type="NCBI Taxonomy" id="93466"/>
    <lineage>
        <taxon>Bacteria</taxon>
        <taxon>Thermotogati</taxon>
        <taxon>Thermotogota</taxon>
        <taxon>Thermotogae</taxon>
        <taxon>Thermotogales</taxon>
        <taxon>Fervidobacteriaceae</taxon>
        <taxon>Fervidobacterium</taxon>
    </lineage>
</organism>
<dbReference type="PROSITE" id="PS50005">
    <property type="entry name" value="TPR"/>
    <property type="match status" value="1"/>
</dbReference>
<comment type="caution">
    <text evidence="3">The sequence shown here is derived from an EMBL/GenBank/DDBJ whole genome shotgun (WGS) entry which is preliminary data.</text>
</comment>
<evidence type="ECO:0000256" key="1">
    <source>
        <dbReference type="PROSITE-ProRule" id="PRU00339"/>
    </source>
</evidence>
<feature type="domain" description="Glycosyl transferase family 1" evidence="2">
    <location>
        <begin position="726"/>
        <end position="844"/>
    </location>
</feature>
<gene>
    <name evidence="3" type="ORF">ENU12_09195</name>
</gene>
<dbReference type="Pfam" id="PF00534">
    <property type="entry name" value="Glycos_transf_1"/>
    <property type="match status" value="2"/>
</dbReference>
<dbReference type="SMART" id="SM00028">
    <property type="entry name" value="TPR"/>
    <property type="match status" value="2"/>
</dbReference>
<dbReference type="PROSITE" id="PS50293">
    <property type="entry name" value="TPR_REGION"/>
    <property type="match status" value="1"/>
</dbReference>
<accession>A0A7V4CPH1</accession>
<name>A0A7V4CPH1_FERPE</name>
<keyword evidence="3" id="KW-0808">Transferase</keyword>